<dbReference type="Pfam" id="PF03175">
    <property type="entry name" value="DNA_pol_B_2"/>
    <property type="match status" value="3"/>
</dbReference>
<protein>
    <recommendedName>
        <fullName evidence="2">DNA-directed DNA polymerase</fullName>
        <ecNumber evidence="2">2.7.7.7</ecNumber>
    </recommendedName>
</protein>
<comment type="caution">
    <text evidence="10">The sequence shown here is derived from an EMBL/GenBank/DDBJ whole genome shotgun (WGS) entry which is preliminary data.</text>
</comment>
<dbReference type="InterPro" id="IPR006172">
    <property type="entry name" value="DNA-dir_DNA_pol_B"/>
</dbReference>
<evidence type="ECO:0000256" key="6">
    <source>
        <dbReference type="ARBA" id="ARBA00022932"/>
    </source>
</evidence>
<evidence type="ECO:0000256" key="7">
    <source>
        <dbReference type="ARBA" id="ARBA00023125"/>
    </source>
</evidence>
<dbReference type="InterPro" id="IPR023211">
    <property type="entry name" value="DNA_pol_palm_dom_sf"/>
</dbReference>
<evidence type="ECO:0000256" key="3">
    <source>
        <dbReference type="ARBA" id="ARBA00022679"/>
    </source>
</evidence>
<dbReference type="InterPro" id="IPR043502">
    <property type="entry name" value="DNA/RNA_pol_sf"/>
</dbReference>
<keyword evidence="5" id="KW-0235">DNA replication</keyword>
<keyword evidence="4" id="KW-0548">Nucleotidyltransferase</keyword>
<evidence type="ECO:0000259" key="9">
    <source>
        <dbReference type="Pfam" id="PF03175"/>
    </source>
</evidence>
<dbReference type="EMBL" id="CAJEWN010000803">
    <property type="protein sequence ID" value="CAD2190376.1"/>
    <property type="molecule type" value="Genomic_DNA"/>
</dbReference>
<evidence type="ECO:0000313" key="11">
    <source>
        <dbReference type="Proteomes" id="UP000580250"/>
    </source>
</evidence>
<dbReference type="Gene3D" id="3.90.1600.10">
    <property type="entry name" value="Palm domain of DNA polymerase"/>
    <property type="match status" value="1"/>
</dbReference>
<evidence type="ECO:0000313" key="10">
    <source>
        <dbReference type="EMBL" id="CAD2190376.1"/>
    </source>
</evidence>
<evidence type="ECO:0000256" key="8">
    <source>
        <dbReference type="ARBA" id="ARBA00049244"/>
    </source>
</evidence>
<dbReference type="PANTHER" id="PTHR33568">
    <property type="entry name" value="DNA POLYMERASE"/>
    <property type="match status" value="1"/>
</dbReference>
<dbReference type="SUPFAM" id="SSF53098">
    <property type="entry name" value="Ribonuclease H-like"/>
    <property type="match status" value="1"/>
</dbReference>
<keyword evidence="3" id="KW-0808">Transferase</keyword>
<dbReference type="GO" id="GO:0006260">
    <property type="term" value="P:DNA replication"/>
    <property type="evidence" value="ECO:0007669"/>
    <property type="project" value="UniProtKB-KW"/>
</dbReference>
<dbReference type="InterPro" id="IPR036397">
    <property type="entry name" value="RNaseH_sf"/>
</dbReference>
<dbReference type="Gene3D" id="3.40.960.10">
    <property type="entry name" value="VSR Endonuclease"/>
    <property type="match status" value="1"/>
</dbReference>
<name>A0A6V7WUC3_MELEN</name>
<dbReference type="GO" id="GO:0042575">
    <property type="term" value="C:DNA polymerase complex"/>
    <property type="evidence" value="ECO:0007669"/>
    <property type="project" value="UniProtKB-ARBA"/>
</dbReference>
<evidence type="ECO:0000256" key="5">
    <source>
        <dbReference type="ARBA" id="ARBA00022705"/>
    </source>
</evidence>
<evidence type="ECO:0000256" key="4">
    <source>
        <dbReference type="ARBA" id="ARBA00022695"/>
    </source>
</evidence>
<feature type="domain" description="DNA-directed DNA polymerase family B mitochondria/virus" evidence="9">
    <location>
        <begin position="552"/>
        <end position="748"/>
    </location>
</feature>
<reference evidence="10 11" key="1">
    <citation type="submission" date="2020-08" db="EMBL/GenBank/DDBJ databases">
        <authorList>
            <person name="Koutsovoulos G."/>
            <person name="Danchin GJ E."/>
        </authorList>
    </citation>
    <scope>NUCLEOTIDE SEQUENCE [LARGE SCALE GENOMIC DNA]</scope>
</reference>
<dbReference type="Proteomes" id="UP000580250">
    <property type="component" value="Unassembled WGS sequence"/>
</dbReference>
<dbReference type="Gene3D" id="1.10.287.690">
    <property type="entry name" value="Helix hairpin bin"/>
    <property type="match status" value="1"/>
</dbReference>
<dbReference type="PRINTS" id="PR00106">
    <property type="entry name" value="DNAPOLB"/>
</dbReference>
<comment type="catalytic activity">
    <reaction evidence="8">
        <text>DNA(n) + a 2'-deoxyribonucleoside 5'-triphosphate = DNA(n+1) + diphosphate</text>
        <dbReference type="Rhea" id="RHEA:22508"/>
        <dbReference type="Rhea" id="RHEA-COMP:17339"/>
        <dbReference type="Rhea" id="RHEA-COMP:17340"/>
        <dbReference type="ChEBI" id="CHEBI:33019"/>
        <dbReference type="ChEBI" id="CHEBI:61560"/>
        <dbReference type="ChEBI" id="CHEBI:173112"/>
        <dbReference type="EC" id="2.7.7.7"/>
    </reaction>
</comment>
<keyword evidence="6" id="KW-0239">DNA-directed DNA polymerase</keyword>
<dbReference type="GO" id="GO:0000166">
    <property type="term" value="F:nucleotide binding"/>
    <property type="evidence" value="ECO:0007669"/>
    <property type="project" value="InterPro"/>
</dbReference>
<keyword evidence="7" id="KW-0238">DNA-binding</keyword>
<proteinExistence type="inferred from homology"/>
<dbReference type="InterPro" id="IPR012337">
    <property type="entry name" value="RNaseH-like_sf"/>
</dbReference>
<feature type="domain" description="DNA-directed DNA polymerase family B mitochondria/virus" evidence="9">
    <location>
        <begin position="892"/>
        <end position="1071"/>
    </location>
</feature>
<dbReference type="SUPFAM" id="SSF56672">
    <property type="entry name" value="DNA/RNA polymerases"/>
    <property type="match status" value="1"/>
</dbReference>
<feature type="domain" description="DNA-directed DNA polymerase family B mitochondria/virus" evidence="9">
    <location>
        <begin position="1102"/>
        <end position="1201"/>
    </location>
</feature>
<sequence length="1370" mass="159038">MSGCSPPKRPRFFIENILGNDNNQRRDQIEQIGIGSLKDFIEQLDSETRYCKKFKIMKIVSKFVIKNVPPNPEELLRRLIDECIKQAIKESKTKDIIVDHLGALISSPILDSDIWIPIRKLHIDAVENILQRFLLVSQSKAERGSLWGEPFTLAIHSLDVASLPKEKSITGSGPQDQPANSNWLIHVQNVNDKYCLFYALELTRKYVTKELGSRLKFSRYHLGRFHKQKSDVMKLMQDIGIPLNKENYDAQTYVPMVVDYWNKYYINNGYRFKVFIFGNKAETTPKYKYGSETFNTAIPICHSEGHFDGIRTVGAQFGPHWQYCYSCEKKYWKANEHANNCKSRCRLCGRVGIGMPCPVSENFRKECQDCGKKFWEKECFDHHKSSNQCQRSKQCEKCGTIWNVKVHRDNRGKQHVCGQKWCNNCLQFHSAERGCFIRPLEQKQQTTYRLVTFDFEATQHTKFNDISSDRLHCVNFIAATVVCTNCMLDKKHWKTFLRRDKKFCNVCGPNRNITFSQRPFYKTKVDEQRVTTNPLHEFVNWLLFELDGRFTTIAFSHFGGRYDMVMVFREIFAAGIVPSMIRRGNKLYEMKVPRNNKCNEVIFRDSYNICPVGLGQLVGAFDLQIKEKQFFPHLANNPSNYDKTLPNLPQKSDYLYGGMLPEKQKTFDKWYTQECHQPFCLNEALAEYCLNDVEILTEALLAFRSKFLEISRPKQTTGSIGIDIIRDTMTIASACMKHFRLNHLKPDHLGIVPEKGYDTCDNQSTLAMKYLDWYAEKNSVVIQTAHSEEGEYKVAGRFKVDGYIKSEDRAIEVNGCVWHACPKHYGDRPDFILPSGKTVEVIQKENKERIQILKQHIRHVDIVWECEIKDLLRRDRKMKKSFSNYIDKGPIKLRDCFFGGRTGPFSLHYEADDQHDITYLDFNSLYPSTIATTAFPVGHPKVIIIPSNEQKVNWYNSSHIPVKGILKVFLIPPQHSDIPVMPVKFDDRLLFPLCRQCSLDFPRGATLHEYNCTHNDEKRGWVSTCTSIELAEALDNGYRVIKYFRALHYDKWDSELFKEYVAEFMSMKIHSSGFPKQIDNREKEDEFIMECKKRFGIKIEREKMMPDKAMRYISKLMLNSLWGRFSLRNTLTKSHITDSPAELRTFAENKSIEVNSIDILTEDTILITYEPKNEFIEEHNAYNIVISLWTTSMARIKLLRAMQKIVRTPACSVLYGDTDSILFAHPKQRKCPLSDGPYLGDLAKEYDDCEIKEYVGAACKAYGLKMIDRETGQEKTSLRVRGITLNADVCKKLHYKSFRESVLEFGRMMEENESEGTENDLIIVNYPHFIRPNIKKGIVCTTHISKKFSPIILKGIVLPNYRIVDFGYKL</sequence>
<organism evidence="10 11">
    <name type="scientific">Meloidogyne enterolobii</name>
    <name type="common">Root-knot nematode worm</name>
    <name type="synonym">Meloidogyne mayaguensis</name>
    <dbReference type="NCBI Taxonomy" id="390850"/>
    <lineage>
        <taxon>Eukaryota</taxon>
        <taxon>Metazoa</taxon>
        <taxon>Ecdysozoa</taxon>
        <taxon>Nematoda</taxon>
        <taxon>Chromadorea</taxon>
        <taxon>Rhabditida</taxon>
        <taxon>Tylenchina</taxon>
        <taxon>Tylenchomorpha</taxon>
        <taxon>Tylenchoidea</taxon>
        <taxon>Meloidogynidae</taxon>
        <taxon>Meloidogyninae</taxon>
        <taxon>Meloidogyne</taxon>
    </lineage>
</organism>
<dbReference type="GO" id="GO:0003677">
    <property type="term" value="F:DNA binding"/>
    <property type="evidence" value="ECO:0007669"/>
    <property type="project" value="UniProtKB-KW"/>
</dbReference>
<comment type="similarity">
    <text evidence="1">Belongs to the DNA polymerase type-B family.</text>
</comment>
<accession>A0A6V7WUC3</accession>
<dbReference type="OrthoDB" id="1110951at2759"/>
<dbReference type="PANTHER" id="PTHR33568:SF3">
    <property type="entry name" value="DNA-DIRECTED DNA POLYMERASE"/>
    <property type="match status" value="1"/>
</dbReference>
<dbReference type="InterPro" id="IPR004868">
    <property type="entry name" value="DNA-dir_DNA_pol_B_mt/vir"/>
</dbReference>
<dbReference type="Gene3D" id="3.30.420.10">
    <property type="entry name" value="Ribonuclease H-like superfamily/Ribonuclease H"/>
    <property type="match status" value="1"/>
</dbReference>
<dbReference type="EC" id="2.7.7.7" evidence="2"/>
<dbReference type="GO" id="GO:0003887">
    <property type="term" value="F:DNA-directed DNA polymerase activity"/>
    <property type="evidence" value="ECO:0007669"/>
    <property type="project" value="UniProtKB-KW"/>
</dbReference>
<gene>
    <name evidence="10" type="ORF">MENT_LOCUS43162</name>
</gene>
<evidence type="ECO:0000256" key="2">
    <source>
        <dbReference type="ARBA" id="ARBA00012417"/>
    </source>
</evidence>
<evidence type="ECO:0000256" key="1">
    <source>
        <dbReference type="ARBA" id="ARBA00005755"/>
    </source>
</evidence>